<evidence type="ECO:0000313" key="2">
    <source>
        <dbReference type="Proteomes" id="UP001157502"/>
    </source>
</evidence>
<dbReference type="Proteomes" id="UP001157502">
    <property type="component" value="Chromosome 23"/>
</dbReference>
<dbReference type="EMBL" id="CM055750">
    <property type="protein sequence ID" value="KAJ7993733.1"/>
    <property type="molecule type" value="Genomic_DNA"/>
</dbReference>
<gene>
    <name evidence="1" type="ORF">DPEC_G00257750</name>
</gene>
<accession>A0ACC2FQV1</accession>
<name>A0ACC2FQV1_DALPE</name>
<sequence length="130" mass="14505">MCDQEHNSLLLTEDPAQKGQEFRIGVELLRERAPNERATMEQPSTSCSNPRESSGRPGSSAGRSRDREPDMRDADMQRGGRIRNDGSASWEANDTPGTGQHEPGRTTGRDIGDYSEKSQNKPRILDQTQY</sequence>
<evidence type="ECO:0000313" key="1">
    <source>
        <dbReference type="EMBL" id="KAJ7993733.1"/>
    </source>
</evidence>
<organism evidence="1 2">
    <name type="scientific">Dallia pectoralis</name>
    <name type="common">Alaska blackfish</name>
    <dbReference type="NCBI Taxonomy" id="75939"/>
    <lineage>
        <taxon>Eukaryota</taxon>
        <taxon>Metazoa</taxon>
        <taxon>Chordata</taxon>
        <taxon>Craniata</taxon>
        <taxon>Vertebrata</taxon>
        <taxon>Euteleostomi</taxon>
        <taxon>Actinopterygii</taxon>
        <taxon>Neopterygii</taxon>
        <taxon>Teleostei</taxon>
        <taxon>Protacanthopterygii</taxon>
        <taxon>Esociformes</taxon>
        <taxon>Umbridae</taxon>
        <taxon>Dallia</taxon>
    </lineage>
</organism>
<reference evidence="1" key="1">
    <citation type="submission" date="2021-05" db="EMBL/GenBank/DDBJ databases">
        <authorList>
            <person name="Pan Q."/>
            <person name="Jouanno E."/>
            <person name="Zahm M."/>
            <person name="Klopp C."/>
            <person name="Cabau C."/>
            <person name="Louis A."/>
            <person name="Berthelot C."/>
            <person name="Parey E."/>
            <person name="Roest Crollius H."/>
            <person name="Montfort J."/>
            <person name="Robinson-Rechavi M."/>
            <person name="Bouchez O."/>
            <person name="Lampietro C."/>
            <person name="Lopez Roques C."/>
            <person name="Donnadieu C."/>
            <person name="Postlethwait J."/>
            <person name="Bobe J."/>
            <person name="Dillon D."/>
            <person name="Chandos A."/>
            <person name="von Hippel F."/>
            <person name="Guiguen Y."/>
        </authorList>
    </citation>
    <scope>NUCLEOTIDE SEQUENCE</scope>
    <source>
        <strain evidence="1">YG-Jan2019</strain>
    </source>
</reference>
<keyword evidence="2" id="KW-1185">Reference proteome</keyword>
<protein>
    <submittedName>
        <fullName evidence="1">Uncharacterized protein</fullName>
    </submittedName>
</protein>
<comment type="caution">
    <text evidence="1">The sequence shown here is derived from an EMBL/GenBank/DDBJ whole genome shotgun (WGS) entry which is preliminary data.</text>
</comment>
<proteinExistence type="predicted"/>